<dbReference type="Proteomes" id="UP000319792">
    <property type="component" value="Unassembled WGS sequence"/>
</dbReference>
<dbReference type="Pfam" id="PF06276">
    <property type="entry name" value="FhuF"/>
    <property type="match status" value="1"/>
</dbReference>
<dbReference type="OrthoDB" id="4410286at2"/>
<dbReference type="RefSeq" id="WP_146431495.1">
    <property type="nucleotide sequence ID" value="NZ_VIGV01000001.1"/>
</dbReference>
<gene>
    <name evidence="2" type="ORF">FK268_04535</name>
</gene>
<evidence type="ECO:0000259" key="1">
    <source>
        <dbReference type="Pfam" id="PF06276"/>
    </source>
</evidence>
<organism evidence="2 3">
    <name type="scientific">Tsukamurella sputi</name>
    <dbReference type="NCBI Taxonomy" id="2591848"/>
    <lineage>
        <taxon>Bacteria</taxon>
        <taxon>Bacillati</taxon>
        <taxon>Actinomycetota</taxon>
        <taxon>Actinomycetes</taxon>
        <taxon>Mycobacteriales</taxon>
        <taxon>Tsukamurellaceae</taxon>
        <taxon>Tsukamurella</taxon>
    </lineage>
</organism>
<evidence type="ECO:0000313" key="3">
    <source>
        <dbReference type="Proteomes" id="UP000319792"/>
    </source>
</evidence>
<dbReference type="GO" id="GO:0003824">
    <property type="term" value="F:catalytic activity"/>
    <property type="evidence" value="ECO:0007669"/>
    <property type="project" value="UniProtKB-ARBA"/>
</dbReference>
<evidence type="ECO:0000313" key="2">
    <source>
        <dbReference type="EMBL" id="TWS26500.1"/>
    </source>
</evidence>
<dbReference type="EMBL" id="VIGV01000001">
    <property type="protein sequence ID" value="TWS26500.1"/>
    <property type="molecule type" value="Genomic_DNA"/>
</dbReference>
<feature type="domain" description="Aerobactin siderophore biosynthesis IucA/IucC-like C-terminal" evidence="1">
    <location>
        <begin position="70"/>
        <end position="178"/>
    </location>
</feature>
<keyword evidence="3" id="KW-1185">Reference proteome</keyword>
<comment type="caution">
    <text evidence="2">The sequence shown here is derived from an EMBL/GenBank/DDBJ whole genome shotgun (WGS) entry which is preliminary data.</text>
</comment>
<sequence>MSGLERILDDVDGLGQPFRIRTVRPGDADGDAVRFSAARLADATSGEAVRMADLHADFRRMPRARHAASLVFQRYSHRVCGVAVAAWYRHGTVLDLSAGNVVIRFVGGTPDGIELREARTVDGTGVGGVLRTVLDAHLVPVARALSAARGPGMPNLLGNAAAGFAGAFRTLSARYPGDDVVRAAELFLAADPRLARGGTFRTVDGPRGPRLQYDRSSCCHWYAAPDGKYCSWCSRLTPDERTARYLEAMRAER</sequence>
<reference evidence="2 3" key="1">
    <citation type="submission" date="2019-08" db="EMBL/GenBank/DDBJ databases">
        <title>Tsukamurella conjunctivitidis sp. nov., Tsukamurella assacharolytica sp. nov. and Tsukamurella sputae sp. nov. isolated from patients with conjunctivitis, bacteraemia (lymphoma) and respiratory infection (sputum) in Hong Kong.</title>
        <authorList>
            <person name="Fok K.M.N."/>
            <person name="Fong J.Y.H."/>
        </authorList>
    </citation>
    <scope>NUCLEOTIDE SEQUENCE [LARGE SCALE GENOMIC DNA]</scope>
    <source>
        <strain evidence="2 3">HKU70</strain>
    </source>
</reference>
<protein>
    <recommendedName>
        <fullName evidence="1">Aerobactin siderophore biosynthesis IucA/IucC-like C-terminal domain-containing protein</fullName>
    </recommendedName>
</protein>
<name>A0A5C5RVL8_9ACTN</name>
<accession>A0A5C5RVL8</accession>
<proteinExistence type="predicted"/>
<dbReference type="AlphaFoldDB" id="A0A5C5RVL8"/>
<dbReference type="InterPro" id="IPR022770">
    <property type="entry name" value="IucA/IucC-like_C"/>
</dbReference>